<dbReference type="InterPro" id="IPR016035">
    <property type="entry name" value="Acyl_Trfase/lysoPLipase"/>
</dbReference>
<dbReference type="AlphaFoldDB" id="A0A7S0KTV9"/>
<dbReference type="GO" id="GO:0005737">
    <property type="term" value="C:cytoplasm"/>
    <property type="evidence" value="ECO:0007669"/>
    <property type="project" value="TreeGrafter"/>
</dbReference>
<evidence type="ECO:0000256" key="3">
    <source>
        <dbReference type="SAM" id="MobiDB-lite"/>
    </source>
</evidence>
<comment type="function">
    <text evidence="2">Lipolytic acyl hydrolase (LAH).</text>
</comment>
<evidence type="ECO:0000256" key="2">
    <source>
        <dbReference type="RuleBase" id="RU361262"/>
    </source>
</evidence>
<dbReference type="Pfam" id="PF01734">
    <property type="entry name" value="Patatin"/>
    <property type="match status" value="1"/>
</dbReference>
<protein>
    <recommendedName>
        <fullName evidence="2">Patatin</fullName>
        <ecNumber evidence="2">3.1.1.-</ecNumber>
    </recommendedName>
</protein>
<evidence type="ECO:0000259" key="4">
    <source>
        <dbReference type="Pfam" id="PF01734"/>
    </source>
</evidence>
<feature type="region of interest" description="Disordered" evidence="3">
    <location>
        <begin position="279"/>
        <end position="354"/>
    </location>
</feature>
<gene>
    <name evidence="5" type="ORF">MSP1404_LOCUS8534</name>
</gene>
<evidence type="ECO:0000256" key="1">
    <source>
        <dbReference type="ARBA" id="ARBA00023098"/>
    </source>
</evidence>
<dbReference type="EMBL" id="HBEV01011047">
    <property type="protein sequence ID" value="CAD8591130.1"/>
    <property type="molecule type" value="Transcribed_RNA"/>
</dbReference>
<comment type="domain">
    <text evidence="2">The nitrogen atoms of the two glycine residues in the GGXR motif define the oxyanion hole, and stabilize the oxyanion that forms during the nucleophilic attack by the catalytic serine during substrate cleavage.</text>
</comment>
<dbReference type="GO" id="GO:0004806">
    <property type="term" value="F:triacylglycerol lipase activity"/>
    <property type="evidence" value="ECO:0007669"/>
    <property type="project" value="TreeGrafter"/>
</dbReference>
<feature type="compositionally biased region" description="Basic and acidic residues" evidence="3">
    <location>
        <begin position="279"/>
        <end position="294"/>
    </location>
</feature>
<name>A0A7S0KTV9_MICPS</name>
<keyword evidence="2" id="KW-0378">Hydrolase</keyword>
<proteinExistence type="inferred from homology"/>
<organism evidence="5">
    <name type="scientific">Micromonas pusilla</name>
    <name type="common">Picoplanktonic green alga</name>
    <name type="synonym">Chromulina pusilla</name>
    <dbReference type="NCBI Taxonomy" id="38833"/>
    <lineage>
        <taxon>Eukaryota</taxon>
        <taxon>Viridiplantae</taxon>
        <taxon>Chlorophyta</taxon>
        <taxon>Mamiellophyceae</taxon>
        <taxon>Mamiellales</taxon>
        <taxon>Mamiellaceae</taxon>
        <taxon>Micromonas</taxon>
    </lineage>
</organism>
<dbReference type="GO" id="GO:0016020">
    <property type="term" value="C:membrane"/>
    <property type="evidence" value="ECO:0007669"/>
    <property type="project" value="TreeGrafter"/>
</dbReference>
<comment type="similarity">
    <text evidence="2">Belongs to the patatin family.</text>
</comment>
<dbReference type="SUPFAM" id="SSF52151">
    <property type="entry name" value="FabD/lysophospholipase-like"/>
    <property type="match status" value="1"/>
</dbReference>
<accession>A0A7S0KTV9</accession>
<dbReference type="EC" id="3.1.1.-" evidence="2"/>
<feature type="compositionally biased region" description="Basic and acidic residues" evidence="3">
    <location>
        <begin position="314"/>
        <end position="331"/>
    </location>
</feature>
<keyword evidence="1 2" id="KW-0443">Lipid metabolism</keyword>
<evidence type="ECO:0000313" key="5">
    <source>
        <dbReference type="EMBL" id="CAD8591130.1"/>
    </source>
</evidence>
<dbReference type="InterPro" id="IPR033562">
    <property type="entry name" value="PLPL"/>
</dbReference>
<sequence>MPPVLRPRTPKKGDAPRAKTPGSARPVRREFRNGARAGTGAEDQKWSFALSSSGWLFVYYIGVVKALAARGFHRNSKIYGTSGGALTGCLLFLDIDLDALAEYAYICAAEARASIRGAFKLRDYCRGAITQFCTANAHEILQGRFEVSITRIFPWYKNLRVNNFPTYDFLIQSLMCSACITPLAGFPMWLKGHGLCFDGGVSDFQILKGLARNGTFCKLHCRKTNPKDLVVVCPFYSSRADIRPSKYVPIWWAFYPPPPYKLKELFELGQKDAHAWCDKQEDAGGTSPEKDDSPRATSSEGSRSSDEDDDMEWEWQRKEKARGGDAKDLSRESSVTADDQDMEPPTSPTATTNRGFTEWAAECQEWASLSAEAAARRAMSAARAAANKAEAFVHHEAEVVHTYASGKFCQAQAAAEAMRRVASKSNLPEIDLIADLDDDDPEEEIPRGRFQAHRLLLKSLACTVIYLELVAQTLLNVCGAGAALLLPGIRSGKLREKVFECCRPLPRVLLQPVPGVRKGAKIDGKTAKALGNISVAYRVLCYLVHMEVHC</sequence>
<feature type="region of interest" description="Disordered" evidence="3">
    <location>
        <begin position="1"/>
        <end position="31"/>
    </location>
</feature>
<dbReference type="PANTHER" id="PTHR12406:SF42">
    <property type="entry name" value="PNPLA DOMAIN-CONTAINING PROTEIN"/>
    <property type="match status" value="1"/>
</dbReference>
<dbReference type="GO" id="GO:0055088">
    <property type="term" value="P:lipid homeostasis"/>
    <property type="evidence" value="ECO:0007669"/>
    <property type="project" value="TreeGrafter"/>
</dbReference>
<dbReference type="Gene3D" id="3.40.1090.10">
    <property type="entry name" value="Cytosolic phospholipase A2 catalytic domain"/>
    <property type="match status" value="1"/>
</dbReference>
<reference evidence="5" key="1">
    <citation type="submission" date="2021-01" db="EMBL/GenBank/DDBJ databases">
        <authorList>
            <person name="Corre E."/>
            <person name="Pelletier E."/>
            <person name="Niang G."/>
            <person name="Scheremetjew M."/>
            <person name="Finn R."/>
            <person name="Kale V."/>
            <person name="Holt S."/>
            <person name="Cochrane G."/>
            <person name="Meng A."/>
            <person name="Brown T."/>
            <person name="Cohen L."/>
        </authorList>
    </citation>
    <scope>NUCLEOTIDE SEQUENCE</scope>
    <source>
        <strain evidence="5">CCMP494</strain>
    </source>
</reference>
<dbReference type="PANTHER" id="PTHR12406">
    <property type="entry name" value="CALCIUM-INDEPENDENT PHOSPHOLIPASE A2 IPLA2 -RELATED"/>
    <property type="match status" value="1"/>
</dbReference>
<dbReference type="GO" id="GO:0005811">
    <property type="term" value="C:lipid droplet"/>
    <property type="evidence" value="ECO:0007669"/>
    <property type="project" value="TreeGrafter"/>
</dbReference>
<dbReference type="GO" id="GO:0019433">
    <property type="term" value="P:triglyceride catabolic process"/>
    <property type="evidence" value="ECO:0007669"/>
    <property type="project" value="TreeGrafter"/>
</dbReference>
<keyword evidence="2" id="KW-0442">Lipid degradation</keyword>
<feature type="domain" description="PNPLA" evidence="4">
    <location>
        <begin position="49"/>
        <end position="203"/>
    </location>
</feature>
<dbReference type="InterPro" id="IPR002641">
    <property type="entry name" value="PNPLA_dom"/>
</dbReference>